<organism evidence="3">
    <name type="scientific">Candidatus Kentrum sp. MB</name>
    <dbReference type="NCBI Taxonomy" id="2138164"/>
    <lineage>
        <taxon>Bacteria</taxon>
        <taxon>Pseudomonadati</taxon>
        <taxon>Pseudomonadota</taxon>
        <taxon>Gammaproteobacteria</taxon>
        <taxon>Candidatus Kentrum</taxon>
    </lineage>
</organism>
<reference evidence="3" key="1">
    <citation type="submission" date="2019-02" db="EMBL/GenBank/DDBJ databases">
        <authorList>
            <person name="Gruber-Vodicka R. H."/>
            <person name="Seah K. B. B."/>
        </authorList>
    </citation>
    <scope>NUCLEOTIDE SEQUENCE</scope>
    <source>
        <strain evidence="2">BECK_BZ197</strain>
        <strain evidence="4">BECK_BZ198</strain>
        <strain evidence="3">BECK_BZ199</strain>
    </source>
</reference>
<evidence type="ECO:0000313" key="4">
    <source>
        <dbReference type="EMBL" id="VFK76407.1"/>
    </source>
</evidence>
<evidence type="ECO:0008006" key="5">
    <source>
        <dbReference type="Google" id="ProtNLM"/>
    </source>
</evidence>
<dbReference type="EMBL" id="CAADFO010000066">
    <property type="protein sequence ID" value="VFK30514.1"/>
    <property type="molecule type" value="Genomic_DNA"/>
</dbReference>
<protein>
    <recommendedName>
        <fullName evidence="5">Oxaloacetate decarboxylase, gamma chain</fullName>
    </recommendedName>
</protein>
<evidence type="ECO:0000313" key="3">
    <source>
        <dbReference type="EMBL" id="VFK33996.1"/>
    </source>
</evidence>
<keyword evidence="1" id="KW-1133">Transmembrane helix</keyword>
<gene>
    <name evidence="2" type="ORF">BECKMB1821G_GA0114241_10667</name>
    <name evidence="4" type="ORF">BECKMB1821H_GA0114242_105511</name>
    <name evidence="3" type="ORF">BECKMB1821I_GA0114274_105811</name>
</gene>
<dbReference type="EMBL" id="CAADGH010000055">
    <property type="protein sequence ID" value="VFK76407.1"/>
    <property type="molecule type" value="Genomic_DNA"/>
</dbReference>
<dbReference type="EMBL" id="CAADFQ010000058">
    <property type="protein sequence ID" value="VFK33996.1"/>
    <property type="molecule type" value="Genomic_DNA"/>
</dbReference>
<accession>A0A450XXK9</accession>
<evidence type="ECO:0000313" key="2">
    <source>
        <dbReference type="EMBL" id="VFK30514.1"/>
    </source>
</evidence>
<evidence type="ECO:0000256" key="1">
    <source>
        <dbReference type="SAM" id="Phobius"/>
    </source>
</evidence>
<name>A0A450XXK9_9GAMM</name>
<proteinExistence type="predicted"/>
<feature type="transmembrane region" description="Helical" evidence="1">
    <location>
        <begin position="6"/>
        <end position="30"/>
    </location>
</feature>
<keyword evidence="1" id="KW-0812">Transmembrane</keyword>
<dbReference type="AlphaFoldDB" id="A0A450XXK9"/>
<sequence length="114" mass="12199">MGEYTLLAIQVYGLAIVISLLVAVMIRGVVNTLSVLGKKTTVIMPTTSVTTAVGEGDDHIAAITAAVWATVGPYRIVHIEPSDRGRAWATGSLFAHHTSHAVGPHPKRWESKQE</sequence>
<keyword evidence="1" id="KW-0472">Membrane</keyword>